<evidence type="ECO:0000256" key="3">
    <source>
        <dbReference type="ARBA" id="ARBA00013081"/>
    </source>
</evidence>
<sequence length="186" mass="20684">MGKRLYQEDRYVVENLTNNILCTAVFDGHGGYECSEYCYKHLKNVLSEELTHHHDLETVLHNTFHTLHTHYTHWVHTHNQGWKSGTTAAVSLVRGGVELAVGHVGDSRIILCRSGSSSVIHLTSDHCPSLIAEKNRIVSSGGSVGVDNIGRHMVNDALSMSRSLGDLHLKPYGVIPLPDTRTLRRN</sequence>
<comment type="similarity">
    <text evidence="2">Belongs to the PP2C family.</text>
</comment>
<evidence type="ECO:0000256" key="4">
    <source>
        <dbReference type="ARBA" id="ARBA00022723"/>
    </source>
</evidence>
<reference evidence="10" key="1">
    <citation type="submission" date="2023-10" db="EMBL/GenBank/DDBJ databases">
        <title>Genome assemblies of two species of porcelain crab, Petrolisthes cinctipes and Petrolisthes manimaculis (Anomura: Porcellanidae).</title>
        <authorList>
            <person name="Angst P."/>
        </authorList>
    </citation>
    <scope>NUCLEOTIDE SEQUENCE</scope>
    <source>
        <strain evidence="10">PB745_01</strain>
        <tissue evidence="10">Gill</tissue>
    </source>
</reference>
<keyword evidence="7" id="KW-0904">Protein phosphatase</keyword>
<dbReference type="GO" id="GO:0004722">
    <property type="term" value="F:protein serine/threonine phosphatase activity"/>
    <property type="evidence" value="ECO:0007669"/>
    <property type="project" value="UniProtKB-EC"/>
</dbReference>
<dbReference type="Gene3D" id="3.60.40.10">
    <property type="entry name" value="PPM-type phosphatase domain"/>
    <property type="match status" value="1"/>
</dbReference>
<dbReference type="EC" id="3.1.3.16" evidence="3"/>
<organism evidence="10 11">
    <name type="scientific">Petrolisthes cinctipes</name>
    <name type="common">Flat porcelain crab</name>
    <dbReference type="NCBI Taxonomy" id="88211"/>
    <lineage>
        <taxon>Eukaryota</taxon>
        <taxon>Metazoa</taxon>
        <taxon>Ecdysozoa</taxon>
        <taxon>Arthropoda</taxon>
        <taxon>Crustacea</taxon>
        <taxon>Multicrustacea</taxon>
        <taxon>Malacostraca</taxon>
        <taxon>Eumalacostraca</taxon>
        <taxon>Eucarida</taxon>
        <taxon>Decapoda</taxon>
        <taxon>Pleocyemata</taxon>
        <taxon>Anomura</taxon>
        <taxon>Galatheoidea</taxon>
        <taxon>Porcellanidae</taxon>
        <taxon>Petrolisthes</taxon>
    </lineage>
</organism>
<dbReference type="PANTHER" id="PTHR13832">
    <property type="entry name" value="PROTEIN PHOSPHATASE 2C"/>
    <property type="match status" value="1"/>
</dbReference>
<keyword evidence="4" id="KW-0479">Metal-binding</keyword>
<comment type="cofactor">
    <cofactor evidence="1">
        <name>Mn(2+)</name>
        <dbReference type="ChEBI" id="CHEBI:29035"/>
    </cofactor>
</comment>
<keyword evidence="6" id="KW-0460">Magnesium</keyword>
<dbReference type="SMART" id="SM00332">
    <property type="entry name" value="PP2Cc"/>
    <property type="match status" value="1"/>
</dbReference>
<dbReference type="GO" id="GO:0046872">
    <property type="term" value="F:metal ion binding"/>
    <property type="evidence" value="ECO:0007669"/>
    <property type="project" value="UniProtKB-KW"/>
</dbReference>
<evidence type="ECO:0000256" key="5">
    <source>
        <dbReference type="ARBA" id="ARBA00022801"/>
    </source>
</evidence>
<keyword evidence="5" id="KW-0378">Hydrolase</keyword>
<evidence type="ECO:0000259" key="9">
    <source>
        <dbReference type="PROSITE" id="PS51746"/>
    </source>
</evidence>
<dbReference type="AlphaFoldDB" id="A0AAE1F9S9"/>
<evidence type="ECO:0000313" key="10">
    <source>
        <dbReference type="EMBL" id="KAK3869495.1"/>
    </source>
</evidence>
<evidence type="ECO:0000256" key="8">
    <source>
        <dbReference type="ARBA" id="ARBA00023211"/>
    </source>
</evidence>
<keyword evidence="11" id="KW-1185">Reference proteome</keyword>
<dbReference type="PANTHER" id="PTHR13832:SF803">
    <property type="entry name" value="PROTEIN PHOSPHATASE 1G"/>
    <property type="match status" value="1"/>
</dbReference>
<accession>A0AAE1F9S9</accession>
<dbReference type="InterPro" id="IPR015655">
    <property type="entry name" value="PP2C"/>
</dbReference>
<proteinExistence type="inferred from homology"/>
<name>A0AAE1F9S9_PETCI</name>
<dbReference type="InterPro" id="IPR036457">
    <property type="entry name" value="PPM-type-like_dom_sf"/>
</dbReference>
<dbReference type="EMBL" id="JAWQEG010002827">
    <property type="protein sequence ID" value="KAK3869495.1"/>
    <property type="molecule type" value="Genomic_DNA"/>
</dbReference>
<evidence type="ECO:0000256" key="2">
    <source>
        <dbReference type="ARBA" id="ARBA00006702"/>
    </source>
</evidence>
<evidence type="ECO:0000256" key="7">
    <source>
        <dbReference type="ARBA" id="ARBA00022912"/>
    </source>
</evidence>
<protein>
    <recommendedName>
        <fullName evidence="3">protein-serine/threonine phosphatase</fullName>
        <ecNumber evidence="3">3.1.3.16</ecNumber>
    </recommendedName>
</protein>
<dbReference type="Proteomes" id="UP001286313">
    <property type="component" value="Unassembled WGS sequence"/>
</dbReference>
<dbReference type="PROSITE" id="PS51746">
    <property type="entry name" value="PPM_2"/>
    <property type="match status" value="1"/>
</dbReference>
<gene>
    <name evidence="10" type="ORF">Pcinc_025204</name>
</gene>
<dbReference type="SUPFAM" id="SSF81606">
    <property type="entry name" value="PP2C-like"/>
    <property type="match status" value="1"/>
</dbReference>
<dbReference type="Pfam" id="PF00481">
    <property type="entry name" value="PP2C"/>
    <property type="match status" value="1"/>
</dbReference>
<feature type="domain" description="PPM-type phosphatase" evidence="9">
    <location>
        <begin position="1"/>
        <end position="186"/>
    </location>
</feature>
<keyword evidence="8" id="KW-0464">Manganese</keyword>
<evidence type="ECO:0000256" key="1">
    <source>
        <dbReference type="ARBA" id="ARBA00001936"/>
    </source>
</evidence>
<evidence type="ECO:0000256" key="6">
    <source>
        <dbReference type="ARBA" id="ARBA00022842"/>
    </source>
</evidence>
<dbReference type="CDD" id="cd00143">
    <property type="entry name" value="PP2Cc"/>
    <property type="match status" value="1"/>
</dbReference>
<comment type="caution">
    <text evidence="10">The sequence shown here is derived from an EMBL/GenBank/DDBJ whole genome shotgun (WGS) entry which is preliminary data.</text>
</comment>
<evidence type="ECO:0000313" key="11">
    <source>
        <dbReference type="Proteomes" id="UP001286313"/>
    </source>
</evidence>
<dbReference type="EMBL" id="JAWQEG010002827">
    <property type="protein sequence ID" value="KAK3869494.1"/>
    <property type="molecule type" value="Genomic_DNA"/>
</dbReference>
<dbReference type="InterPro" id="IPR001932">
    <property type="entry name" value="PPM-type_phosphatase-like_dom"/>
</dbReference>